<comment type="subunit">
    <text evidence="1">Forms a complex composed of PDGFRL, TNK2 and GRB2.</text>
</comment>
<dbReference type="SMART" id="SM00408">
    <property type="entry name" value="IGc2"/>
    <property type="match status" value="3"/>
</dbReference>
<dbReference type="InterPro" id="IPR013098">
    <property type="entry name" value="Ig_I-set"/>
</dbReference>
<evidence type="ECO:0000256" key="4">
    <source>
        <dbReference type="SAM" id="MobiDB-lite"/>
    </source>
</evidence>
<evidence type="ECO:0000313" key="6">
    <source>
        <dbReference type="EMBL" id="PWA23635.1"/>
    </source>
</evidence>
<evidence type="ECO:0000256" key="2">
    <source>
        <dbReference type="ARBA" id="ARBA00019671"/>
    </source>
</evidence>
<dbReference type="Gene3D" id="2.60.40.10">
    <property type="entry name" value="Immunoglobulins"/>
    <property type="match status" value="5"/>
</dbReference>
<dbReference type="SUPFAM" id="SSF56112">
    <property type="entry name" value="Protein kinase-like (PK-like)"/>
    <property type="match status" value="1"/>
</dbReference>
<proteinExistence type="predicted"/>
<dbReference type="InterPro" id="IPR003598">
    <property type="entry name" value="Ig_sub2"/>
</dbReference>
<comment type="caution">
    <text evidence="6">The sequence shown here is derived from an EMBL/GenBank/DDBJ whole genome shotgun (WGS) entry which is preliminary data.</text>
</comment>
<dbReference type="Pfam" id="PF25305">
    <property type="entry name" value="Ig_PDGFR_d4"/>
    <property type="match status" value="1"/>
</dbReference>
<dbReference type="Pfam" id="PF07679">
    <property type="entry name" value="I-set"/>
    <property type="match status" value="1"/>
</dbReference>
<feature type="region of interest" description="Disordered" evidence="4">
    <location>
        <begin position="651"/>
        <end position="700"/>
    </location>
</feature>
<dbReference type="SUPFAM" id="SSF48726">
    <property type="entry name" value="Immunoglobulin"/>
    <property type="match status" value="3"/>
</dbReference>
<name>A0A315VKZ3_GAMAF</name>
<feature type="domain" description="Ig-like" evidence="5">
    <location>
        <begin position="6"/>
        <end position="89"/>
    </location>
</feature>
<protein>
    <recommendedName>
        <fullName evidence="2">Platelet-derived growth factor receptor-like protein</fullName>
    </recommendedName>
</protein>
<keyword evidence="7" id="KW-1185">Reference proteome</keyword>
<dbReference type="EMBL" id="NHOQ01001578">
    <property type="protein sequence ID" value="PWA23635.1"/>
    <property type="molecule type" value="Genomic_DNA"/>
</dbReference>
<dbReference type="InterPro" id="IPR042495">
    <property type="entry name" value="PDGFRL"/>
</dbReference>
<dbReference type="Pfam" id="PF13895">
    <property type="entry name" value="Ig_2"/>
    <property type="match status" value="1"/>
</dbReference>
<dbReference type="PROSITE" id="PS50835">
    <property type="entry name" value="IG_LIKE"/>
    <property type="match status" value="2"/>
</dbReference>
<dbReference type="InterPro" id="IPR011009">
    <property type="entry name" value="Kinase-like_dom_sf"/>
</dbReference>
<gene>
    <name evidence="6" type="ORF">CCH79_00006065</name>
</gene>
<dbReference type="InterPro" id="IPR036179">
    <property type="entry name" value="Ig-like_dom_sf"/>
</dbReference>
<dbReference type="InterPro" id="IPR013783">
    <property type="entry name" value="Ig-like_fold"/>
</dbReference>
<evidence type="ECO:0000259" key="5">
    <source>
        <dbReference type="PROSITE" id="PS50835"/>
    </source>
</evidence>
<dbReference type="PRINTS" id="PR01832">
    <property type="entry name" value="VEGFRECEPTOR"/>
</dbReference>
<dbReference type="InterPro" id="IPR003599">
    <property type="entry name" value="Ig_sub"/>
</dbReference>
<feature type="compositionally biased region" description="Basic and acidic residues" evidence="4">
    <location>
        <begin position="756"/>
        <end position="768"/>
    </location>
</feature>
<dbReference type="PIRSF" id="PIRSF000615">
    <property type="entry name" value="TyrPK_CSF1-R"/>
    <property type="match status" value="1"/>
</dbReference>
<reference evidence="6 7" key="1">
    <citation type="journal article" date="2018" name="G3 (Bethesda)">
        <title>A High-Quality Reference Genome for the Invasive Mosquitofish Gambusia affinis Using a Chicago Library.</title>
        <authorList>
            <person name="Hoffberg S.L."/>
            <person name="Troendle N.J."/>
            <person name="Glenn T.C."/>
            <person name="Mahmud O."/>
            <person name="Louha S."/>
            <person name="Chalopin D."/>
            <person name="Bennetzen J.L."/>
            <person name="Mauricio R."/>
        </authorList>
    </citation>
    <scope>NUCLEOTIDE SEQUENCE [LARGE SCALE GENOMIC DNA]</scope>
    <source>
        <strain evidence="6">NE01/NJP1002.9</strain>
        <tissue evidence="6">Muscle</tissue>
    </source>
</reference>
<feature type="region of interest" description="Disordered" evidence="4">
    <location>
        <begin position="716"/>
        <end position="776"/>
    </location>
</feature>
<evidence type="ECO:0000256" key="3">
    <source>
        <dbReference type="ARBA" id="ARBA00023319"/>
    </source>
</evidence>
<dbReference type="SMART" id="SM00409">
    <property type="entry name" value="IG"/>
    <property type="match status" value="3"/>
</dbReference>
<feature type="non-terminal residue" evidence="6">
    <location>
        <position position="776"/>
    </location>
</feature>
<sequence length="776" mass="86780">LVHFCPEVLSLKITPDDKEFVLAQGSSLTLICSGSSQANWALKRDDSTYYLNQLDENMKSRYKIFELDTTSVALNLTSVNWMHTGVYQCIDDISDEIKEVAVFVPDPEVWFVKSTHGMVTKTREESIIPCVATNPNITVILYEWDTKRPIKGHYVPSEGYRAQLEDRAYVCRGELNGEVKESQEFNVISIIVAEDINPYINSSKTVLKQGEPLTINCTVHGVELVFFSWDIPRTAVVKAEPQMYFSPKMHSCLTFPRTTVENSGNYVCHVQEMVAGVTASSSVNLTVLEHGFVGVKPAQWQNISAKIQENVELRVDIEAYPPPQVRWTKDGTTISGDKAITIRQDQEIRYVTILTLVRVRAEHNGLYTVIISNEDDKKEILFDLEVLVPADIKDLTDHHLPGKRDVATCLAEGFPTPIIQWYSCVDMLKCSNNVTTAWQPLKPQPGVVSIQTNVSYDQARKVSVVTSQAIFHKPHQVTVRCEAANQVGHVRAREVKLVVALPCGSAGCCSGLSGHFYFVHNHPHRCMEEGPLYLVTEYCRYGDLVDYLHRNKHTFLQCYAEKNQDSGCIISRGSTPLSQRKGYVSFGSESDGGYMDMSKDEPSFYVPMQEQLDTIKYADIQPSPYESPYQQDLYQEQGRYNQANENFLKSDHPAVARTKPRLSSPFPIANPAFGSPSPMTQSFPGRHGQSPRPGDGGREADAQEVIPSYNEYIIPLPDLKPDDVFTEVPSESTASSLAVEEEADSTSQDTAETLPEEDRVENTSERDALLGSMGTP</sequence>
<feature type="non-terminal residue" evidence="6">
    <location>
        <position position="1"/>
    </location>
</feature>
<organism evidence="6 7">
    <name type="scientific">Gambusia affinis</name>
    <name type="common">Western mosquitofish</name>
    <name type="synonym">Heterandria affinis</name>
    <dbReference type="NCBI Taxonomy" id="33528"/>
    <lineage>
        <taxon>Eukaryota</taxon>
        <taxon>Metazoa</taxon>
        <taxon>Chordata</taxon>
        <taxon>Craniata</taxon>
        <taxon>Vertebrata</taxon>
        <taxon>Euteleostomi</taxon>
        <taxon>Actinopterygii</taxon>
        <taxon>Neopterygii</taxon>
        <taxon>Teleostei</taxon>
        <taxon>Neoteleostei</taxon>
        <taxon>Acanthomorphata</taxon>
        <taxon>Ovalentaria</taxon>
        <taxon>Atherinomorphae</taxon>
        <taxon>Cyprinodontiformes</taxon>
        <taxon>Poeciliidae</taxon>
        <taxon>Poeciliinae</taxon>
        <taxon>Gambusia</taxon>
    </lineage>
</organism>
<dbReference type="PANTHER" id="PTHR15360">
    <property type="entry name" value="PLATELET-DERIVED GROWTH FACTOR RECEPTOR LIKE"/>
    <property type="match status" value="1"/>
</dbReference>
<dbReference type="AlphaFoldDB" id="A0A315VKZ3"/>
<evidence type="ECO:0000313" key="7">
    <source>
        <dbReference type="Proteomes" id="UP000250572"/>
    </source>
</evidence>
<dbReference type="Proteomes" id="UP000250572">
    <property type="component" value="Unassembled WGS sequence"/>
</dbReference>
<keyword evidence="3" id="KW-0393">Immunoglobulin domain</keyword>
<accession>A0A315VKZ3</accession>
<dbReference type="PANTHER" id="PTHR15360:SF4">
    <property type="entry name" value="PROTEIN KINASE DOMAIN-CONTAINING PROTEIN"/>
    <property type="match status" value="1"/>
</dbReference>
<dbReference type="InterPro" id="IPR007110">
    <property type="entry name" value="Ig-like_dom"/>
</dbReference>
<evidence type="ECO:0000256" key="1">
    <source>
        <dbReference type="ARBA" id="ARBA00011360"/>
    </source>
</evidence>
<feature type="domain" description="Ig-like" evidence="5">
    <location>
        <begin position="198"/>
        <end position="284"/>
    </location>
</feature>